<keyword evidence="2" id="KW-1133">Transmembrane helix</keyword>
<keyword evidence="5" id="KW-1185">Reference proteome</keyword>
<evidence type="ECO:0000256" key="1">
    <source>
        <dbReference type="SAM" id="MobiDB-lite"/>
    </source>
</evidence>
<gene>
    <name evidence="4" type="ORF">M404DRAFT_29147</name>
</gene>
<feature type="transmembrane region" description="Helical" evidence="2">
    <location>
        <begin position="12"/>
        <end position="33"/>
    </location>
</feature>
<evidence type="ECO:0000313" key="5">
    <source>
        <dbReference type="Proteomes" id="UP000054217"/>
    </source>
</evidence>
<dbReference type="InterPro" id="IPR044822">
    <property type="entry name" value="Myb_DNA-bind_4"/>
</dbReference>
<dbReference type="HOGENOM" id="CLU_045159_0_0_1"/>
<keyword evidence="2" id="KW-0812">Transmembrane</keyword>
<proteinExistence type="predicted"/>
<feature type="compositionally biased region" description="Low complexity" evidence="1">
    <location>
        <begin position="320"/>
        <end position="329"/>
    </location>
</feature>
<feature type="domain" description="Myb/SANT-like DNA-binding" evidence="3">
    <location>
        <begin position="44"/>
        <end position="124"/>
    </location>
</feature>
<evidence type="ECO:0000313" key="4">
    <source>
        <dbReference type="EMBL" id="KIO00947.1"/>
    </source>
</evidence>
<evidence type="ECO:0000256" key="2">
    <source>
        <dbReference type="SAM" id="Phobius"/>
    </source>
</evidence>
<reference evidence="5" key="2">
    <citation type="submission" date="2015-01" db="EMBL/GenBank/DDBJ databases">
        <title>Evolutionary Origins and Diversification of the Mycorrhizal Mutualists.</title>
        <authorList>
            <consortium name="DOE Joint Genome Institute"/>
            <consortium name="Mycorrhizal Genomics Consortium"/>
            <person name="Kohler A."/>
            <person name="Kuo A."/>
            <person name="Nagy L.G."/>
            <person name="Floudas D."/>
            <person name="Copeland A."/>
            <person name="Barry K.W."/>
            <person name="Cichocki N."/>
            <person name="Veneault-Fourrey C."/>
            <person name="LaButti K."/>
            <person name="Lindquist E.A."/>
            <person name="Lipzen A."/>
            <person name="Lundell T."/>
            <person name="Morin E."/>
            <person name="Murat C."/>
            <person name="Riley R."/>
            <person name="Ohm R."/>
            <person name="Sun H."/>
            <person name="Tunlid A."/>
            <person name="Henrissat B."/>
            <person name="Grigoriev I.V."/>
            <person name="Hibbett D.S."/>
            <person name="Martin F."/>
        </authorList>
    </citation>
    <scope>NUCLEOTIDE SEQUENCE [LARGE SCALE GENOMIC DNA]</scope>
    <source>
        <strain evidence="5">Marx 270</strain>
    </source>
</reference>
<name>A0A0C3JU16_PISTI</name>
<organism evidence="4 5">
    <name type="scientific">Pisolithus tinctorius Marx 270</name>
    <dbReference type="NCBI Taxonomy" id="870435"/>
    <lineage>
        <taxon>Eukaryota</taxon>
        <taxon>Fungi</taxon>
        <taxon>Dikarya</taxon>
        <taxon>Basidiomycota</taxon>
        <taxon>Agaricomycotina</taxon>
        <taxon>Agaricomycetes</taxon>
        <taxon>Agaricomycetidae</taxon>
        <taxon>Boletales</taxon>
        <taxon>Sclerodermatineae</taxon>
        <taxon>Pisolithaceae</taxon>
        <taxon>Pisolithus</taxon>
    </lineage>
</organism>
<dbReference type="Pfam" id="PF13837">
    <property type="entry name" value="Myb_DNA-bind_4"/>
    <property type="match status" value="1"/>
</dbReference>
<feature type="compositionally biased region" description="Low complexity" evidence="1">
    <location>
        <begin position="303"/>
        <end position="313"/>
    </location>
</feature>
<protein>
    <recommendedName>
        <fullName evidence="3">Myb/SANT-like DNA-binding domain-containing protein</fullName>
    </recommendedName>
</protein>
<dbReference type="STRING" id="870435.A0A0C3JU16"/>
<dbReference type="InParanoid" id="A0A0C3JU16"/>
<feature type="region of interest" description="Disordered" evidence="1">
    <location>
        <begin position="279"/>
        <end position="346"/>
    </location>
</feature>
<evidence type="ECO:0000259" key="3">
    <source>
        <dbReference type="Pfam" id="PF13837"/>
    </source>
</evidence>
<dbReference type="Proteomes" id="UP000054217">
    <property type="component" value="Unassembled WGS sequence"/>
</dbReference>
<keyword evidence="2" id="KW-0472">Membrane</keyword>
<dbReference type="EMBL" id="KN831992">
    <property type="protein sequence ID" value="KIO00947.1"/>
    <property type="molecule type" value="Genomic_DNA"/>
</dbReference>
<reference evidence="4 5" key="1">
    <citation type="submission" date="2014-04" db="EMBL/GenBank/DDBJ databases">
        <authorList>
            <consortium name="DOE Joint Genome Institute"/>
            <person name="Kuo A."/>
            <person name="Kohler A."/>
            <person name="Costa M.D."/>
            <person name="Nagy L.G."/>
            <person name="Floudas D."/>
            <person name="Copeland A."/>
            <person name="Barry K.W."/>
            <person name="Cichocki N."/>
            <person name="Veneault-Fourrey C."/>
            <person name="LaButti K."/>
            <person name="Lindquist E.A."/>
            <person name="Lipzen A."/>
            <person name="Lundell T."/>
            <person name="Morin E."/>
            <person name="Murat C."/>
            <person name="Sun H."/>
            <person name="Tunlid A."/>
            <person name="Henrissat B."/>
            <person name="Grigoriev I.V."/>
            <person name="Hibbett D.S."/>
            <person name="Martin F."/>
            <person name="Nordberg H.P."/>
            <person name="Cantor M.N."/>
            <person name="Hua S.X."/>
        </authorList>
    </citation>
    <scope>NUCLEOTIDE SEQUENCE [LARGE SCALE GENOMIC DNA]</scope>
    <source>
        <strain evidence="4 5">Marx 270</strain>
    </source>
</reference>
<dbReference type="AlphaFoldDB" id="A0A0C3JU16"/>
<dbReference type="OrthoDB" id="2686544at2759"/>
<sequence length="474" mass="50870">MIAHRYDDLKPVIARIASATLCIVHIAGLLVLLESDQESEMMSSHKWTDPETHALLNYLIEHRSEQGNTGNFKSSVFSSATAVIAPPNSPPTRTAQQVQNKWQWLKGIYNSIKGFIQCSGSGSWDEHFGANIVTPAEENVWNSYVATNSGRRILPYKNVGWPFYAKMAQITPSGGAQGANAYAPSEAPSSNWPTNWLEDEDQEMWPCNFDEPSNSNISDMNPAPDPPYIDFMAEFPTFFPNPSHPDPPMPSASPSVSASIVVPTQGVGTLSASIPAYPPFPMKGPGTSSGNVSRTGKERHTFSSGPYPTSYTSTPPPSCKPSCGSGRSSAWSFGPPRNQQPVPPKLSAGTTVFGLTGAVNHMTNLLSLMYHDSANASAASPAPAPAPTVQHGAAATDTVDYLSKVLTLLSTEDSLLPVEVGAFMVHTVTVDEKKAMMYASITNPTLCQAVANQEYQWSIAGHLQEGGVDEGRPL</sequence>
<accession>A0A0C3JU16</accession>